<dbReference type="EMBL" id="JAACJS010000012">
    <property type="protein sequence ID" value="NCI50030.1"/>
    <property type="molecule type" value="Genomic_DNA"/>
</dbReference>
<evidence type="ECO:0000256" key="8">
    <source>
        <dbReference type="PROSITE-ProRule" id="PRU10055"/>
    </source>
</evidence>
<dbReference type="InterPro" id="IPR017736">
    <property type="entry name" value="Glyco_hydro_1_beta-glucosidase"/>
</dbReference>
<comment type="caution">
    <text evidence="10">The sequence shown here is derived from an EMBL/GenBank/DDBJ whole genome shotgun (WGS) entry which is preliminary data.</text>
</comment>
<keyword evidence="4" id="KW-0136">Cellulose degradation</keyword>
<comment type="catalytic activity">
    <reaction evidence="9">
        <text>Hydrolysis of terminal, non-reducing beta-D-glucosyl residues with release of beta-D-glucose.</text>
        <dbReference type="EC" id="3.2.1.21"/>
    </reaction>
</comment>
<dbReference type="PROSITE" id="PS00572">
    <property type="entry name" value="GLYCOSYL_HYDROL_F1_1"/>
    <property type="match status" value="1"/>
</dbReference>
<dbReference type="Proteomes" id="UP000753802">
    <property type="component" value="Unassembled WGS sequence"/>
</dbReference>
<evidence type="ECO:0000256" key="3">
    <source>
        <dbReference type="ARBA" id="ARBA00022801"/>
    </source>
</evidence>
<protein>
    <recommendedName>
        <fullName evidence="2 9">Beta-glucosidase</fullName>
        <ecNumber evidence="2 9">3.2.1.21</ecNumber>
    </recommendedName>
</protein>
<keyword evidence="7" id="KW-0624">Polysaccharide degradation</keyword>
<gene>
    <name evidence="10" type="ORF">GWC95_08860</name>
</gene>
<dbReference type="SUPFAM" id="SSF51445">
    <property type="entry name" value="(Trans)glycosidases"/>
    <property type="match status" value="1"/>
</dbReference>
<keyword evidence="6 9" id="KW-0326">Glycosidase</keyword>
<sequence>MDFARSDFGDDFYWGVSIASAQNEGAVDVDGKGPSIWDVFANKKGAIRSGHTLAAACDFYNRYREDINTAKALGFTAFRFSLSWPRIMPDGKDTVNPRGIQFYHDVIDTCLAAGLTPFVTLYHWDLPHVLEEKGGWTTSLVIEWFSAFVKVCAKAYGDKVKNWIILNEPMSFTALGYMLGKHAPGKTGLYHFLPAVHHAALAQAEGGRIIRAYVTDANIGTSFSCSEVLPYTASEEDMLAASKIDLLMNRLFIEPLFTGTYPSHDKFPMMEKLYFSNKTWRVQDRLQFDFDFIGLQSYFPVVVRHSSIIPHIQAAQVKAKTRKVPATAMGWEINPDSFYRVLKRFAKYKNIKQIIVTENGAAFNDVVEGDTIDDVHRQAYFEKHVAAMLRAKNEGVPVQGYFAWTLTDNFEWSEGYHPRFGLVHVDHATQERRLKRSGYWWQQFLAAGCELRRPGFSEYIS</sequence>
<accession>A0ABW9ZYG1</accession>
<dbReference type="Gene3D" id="3.20.20.80">
    <property type="entry name" value="Glycosidases"/>
    <property type="match status" value="1"/>
</dbReference>
<keyword evidence="3 9" id="KW-0378">Hydrolase</keyword>
<dbReference type="PANTHER" id="PTHR10353">
    <property type="entry name" value="GLYCOSYL HYDROLASE"/>
    <property type="match status" value="1"/>
</dbReference>
<evidence type="ECO:0000256" key="2">
    <source>
        <dbReference type="ARBA" id="ARBA00012744"/>
    </source>
</evidence>
<dbReference type="NCBIfam" id="TIGR03356">
    <property type="entry name" value="BGL"/>
    <property type="match status" value="1"/>
</dbReference>
<evidence type="ECO:0000256" key="4">
    <source>
        <dbReference type="ARBA" id="ARBA00023001"/>
    </source>
</evidence>
<comment type="similarity">
    <text evidence="1 9">Belongs to the glycosyl hydrolase 1 family.</text>
</comment>
<reference evidence="10 11" key="1">
    <citation type="submission" date="2020-01" db="EMBL/GenBank/DDBJ databases">
        <title>Genome analysis.</title>
        <authorList>
            <person name="Wu S."/>
            <person name="Wang G."/>
        </authorList>
    </citation>
    <scope>NUCLEOTIDE SEQUENCE [LARGE SCALE GENOMIC DNA]</scope>
    <source>
        <strain evidence="10 11">SYL130</strain>
    </source>
</reference>
<evidence type="ECO:0000256" key="1">
    <source>
        <dbReference type="ARBA" id="ARBA00010838"/>
    </source>
</evidence>
<keyword evidence="11" id="KW-1185">Reference proteome</keyword>
<evidence type="ECO:0000256" key="9">
    <source>
        <dbReference type="RuleBase" id="RU361175"/>
    </source>
</evidence>
<dbReference type="RefSeq" id="WP_161818345.1">
    <property type="nucleotide sequence ID" value="NZ_JAACJS010000012.1"/>
</dbReference>
<evidence type="ECO:0000313" key="11">
    <source>
        <dbReference type="Proteomes" id="UP000753802"/>
    </source>
</evidence>
<evidence type="ECO:0000256" key="5">
    <source>
        <dbReference type="ARBA" id="ARBA00023277"/>
    </source>
</evidence>
<dbReference type="InterPro" id="IPR018120">
    <property type="entry name" value="Glyco_hydro_1_AS"/>
</dbReference>
<dbReference type="PANTHER" id="PTHR10353:SF36">
    <property type="entry name" value="LP05116P"/>
    <property type="match status" value="1"/>
</dbReference>
<evidence type="ECO:0000313" key="10">
    <source>
        <dbReference type="EMBL" id="NCI50030.1"/>
    </source>
</evidence>
<dbReference type="PRINTS" id="PR00131">
    <property type="entry name" value="GLHYDRLASE1"/>
</dbReference>
<dbReference type="GO" id="GO:0004565">
    <property type="term" value="F:beta-galactosidase activity"/>
    <property type="evidence" value="ECO:0007669"/>
    <property type="project" value="UniProtKB-EC"/>
</dbReference>
<proteinExistence type="inferred from homology"/>
<name>A0ABW9ZYG1_9BACT</name>
<feature type="active site" description="Nucleophile" evidence="8">
    <location>
        <position position="358"/>
    </location>
</feature>
<dbReference type="Pfam" id="PF00232">
    <property type="entry name" value="Glyco_hydro_1"/>
    <property type="match status" value="1"/>
</dbReference>
<evidence type="ECO:0000256" key="6">
    <source>
        <dbReference type="ARBA" id="ARBA00023295"/>
    </source>
</evidence>
<dbReference type="EC" id="3.2.1.21" evidence="2 9"/>
<dbReference type="InterPro" id="IPR001360">
    <property type="entry name" value="Glyco_hydro_1"/>
</dbReference>
<evidence type="ECO:0000256" key="7">
    <source>
        <dbReference type="ARBA" id="ARBA00023326"/>
    </source>
</evidence>
<organism evidence="10 11">
    <name type="scientific">Sediminibacterium roseum</name>
    <dbReference type="NCBI Taxonomy" id="1978412"/>
    <lineage>
        <taxon>Bacteria</taxon>
        <taxon>Pseudomonadati</taxon>
        <taxon>Bacteroidota</taxon>
        <taxon>Chitinophagia</taxon>
        <taxon>Chitinophagales</taxon>
        <taxon>Chitinophagaceae</taxon>
        <taxon>Sediminibacterium</taxon>
    </lineage>
</organism>
<keyword evidence="5" id="KW-0119">Carbohydrate metabolism</keyword>
<dbReference type="InterPro" id="IPR017853">
    <property type="entry name" value="GH"/>
</dbReference>